<comment type="caution">
    <text evidence="1">The sequence shown here is derived from an EMBL/GenBank/DDBJ whole genome shotgun (WGS) entry which is preliminary data.</text>
</comment>
<sequence>MNNKFILESLASDLKRVALGLHRGSNNMAIRFLNEALRRKNELYVEEIPPYIQKLLNKLNKNINADDALMYSTLIQNYSQHKKI</sequence>
<evidence type="ECO:0000313" key="2">
    <source>
        <dbReference type="Proteomes" id="UP000176376"/>
    </source>
</evidence>
<dbReference type="EMBL" id="MGAY01000014">
    <property type="protein sequence ID" value="OGK57061.1"/>
    <property type="molecule type" value="Genomic_DNA"/>
</dbReference>
<gene>
    <name evidence="1" type="ORF">A3J15_01950</name>
</gene>
<dbReference type="AlphaFoldDB" id="A0A1F7JN79"/>
<accession>A0A1F7JN79</accession>
<dbReference type="STRING" id="1802074.A3J15_01950"/>
<organism evidence="1 2">
    <name type="scientific">Candidatus Roizmanbacteria bacterium RIFCSPLOWO2_02_FULL_38_10</name>
    <dbReference type="NCBI Taxonomy" id="1802074"/>
    <lineage>
        <taxon>Bacteria</taxon>
        <taxon>Candidatus Roizmaniibacteriota</taxon>
    </lineage>
</organism>
<proteinExistence type="predicted"/>
<name>A0A1F7JN79_9BACT</name>
<dbReference type="Proteomes" id="UP000176376">
    <property type="component" value="Unassembled WGS sequence"/>
</dbReference>
<reference evidence="1 2" key="1">
    <citation type="journal article" date="2016" name="Nat. Commun.">
        <title>Thousands of microbial genomes shed light on interconnected biogeochemical processes in an aquifer system.</title>
        <authorList>
            <person name="Anantharaman K."/>
            <person name="Brown C.T."/>
            <person name="Hug L.A."/>
            <person name="Sharon I."/>
            <person name="Castelle C.J."/>
            <person name="Probst A.J."/>
            <person name="Thomas B.C."/>
            <person name="Singh A."/>
            <person name="Wilkins M.J."/>
            <person name="Karaoz U."/>
            <person name="Brodie E.L."/>
            <person name="Williams K.H."/>
            <person name="Hubbard S.S."/>
            <person name="Banfield J.F."/>
        </authorList>
    </citation>
    <scope>NUCLEOTIDE SEQUENCE [LARGE SCALE GENOMIC DNA]</scope>
</reference>
<protein>
    <submittedName>
        <fullName evidence="1">Uncharacterized protein</fullName>
    </submittedName>
</protein>
<evidence type="ECO:0000313" key="1">
    <source>
        <dbReference type="EMBL" id="OGK57061.1"/>
    </source>
</evidence>